<dbReference type="InterPro" id="IPR036909">
    <property type="entry name" value="Cyt_c-like_dom_sf"/>
</dbReference>
<evidence type="ECO:0000256" key="3">
    <source>
        <dbReference type="ARBA" id="ARBA00023004"/>
    </source>
</evidence>
<keyword evidence="7" id="KW-1185">Reference proteome</keyword>
<reference evidence="6 7" key="1">
    <citation type="submission" date="2020-06" db="EMBL/GenBank/DDBJ databases">
        <title>Sulfitobacter algicola sp. nov., isolated from green algae.</title>
        <authorList>
            <person name="Wang C."/>
        </authorList>
    </citation>
    <scope>NUCLEOTIDE SEQUENCE [LARGE SCALE GENOMIC DNA]</scope>
    <source>
        <strain evidence="6 7">1151</strain>
    </source>
</reference>
<evidence type="ECO:0000256" key="1">
    <source>
        <dbReference type="ARBA" id="ARBA00022617"/>
    </source>
</evidence>
<keyword evidence="3 4" id="KW-0408">Iron</keyword>
<dbReference type="Proteomes" id="UP000777935">
    <property type="component" value="Unassembled WGS sequence"/>
</dbReference>
<keyword evidence="2 4" id="KW-0479">Metal-binding</keyword>
<comment type="caution">
    <text evidence="6">The sequence shown here is derived from an EMBL/GenBank/DDBJ whole genome shotgun (WGS) entry which is preliminary data.</text>
</comment>
<dbReference type="EMBL" id="JABUFE010000011">
    <property type="protein sequence ID" value="NSX56233.1"/>
    <property type="molecule type" value="Genomic_DNA"/>
</dbReference>
<dbReference type="Gene3D" id="1.10.760.10">
    <property type="entry name" value="Cytochrome c-like domain"/>
    <property type="match status" value="1"/>
</dbReference>
<dbReference type="SUPFAM" id="SSF46626">
    <property type="entry name" value="Cytochrome c"/>
    <property type="match status" value="1"/>
</dbReference>
<gene>
    <name evidence="6" type="primary">pedF</name>
    <name evidence="6" type="ORF">HRQ87_15670</name>
</gene>
<keyword evidence="1 4" id="KW-0349">Heme</keyword>
<evidence type="ECO:0000256" key="2">
    <source>
        <dbReference type="ARBA" id="ARBA00022723"/>
    </source>
</evidence>
<dbReference type="InterPro" id="IPR009056">
    <property type="entry name" value="Cyt_c-like_dom"/>
</dbReference>
<dbReference type="Pfam" id="PF13442">
    <property type="entry name" value="Cytochrome_CBB3"/>
    <property type="match status" value="1"/>
</dbReference>
<evidence type="ECO:0000313" key="7">
    <source>
        <dbReference type="Proteomes" id="UP000777935"/>
    </source>
</evidence>
<feature type="domain" description="Cytochrome c" evidence="5">
    <location>
        <begin position="62"/>
        <end position="144"/>
    </location>
</feature>
<sequence length="230" mass="24170">MAYGTRIISGALALGIAGSMALGHGDVAPQAVDTAGLPELGDEWLIENPYRAEAAGEDVWARAVEIGASGYNQNCARCHGLEVVSGGLAPDLRFLEAEEYGDEWYAERFQTGYTQNGITKMPAFGDLLGQEAAWAIRTYIETRPDDAAMEQASDTLKGLRDQLASMADGAEGDSAAIQSQLSEIASSIDTLSGAPLADSVAFRAANLLQGKPMAYKEAAEILTIGLSAAH</sequence>
<accession>A0ABX2IZT8</accession>
<evidence type="ECO:0000256" key="4">
    <source>
        <dbReference type="PROSITE-ProRule" id="PRU00433"/>
    </source>
</evidence>
<evidence type="ECO:0000259" key="5">
    <source>
        <dbReference type="PROSITE" id="PS51007"/>
    </source>
</evidence>
<evidence type="ECO:0000313" key="6">
    <source>
        <dbReference type="EMBL" id="NSX56233.1"/>
    </source>
</evidence>
<name>A0ABX2IZT8_9RHOB</name>
<dbReference type="RefSeq" id="WP_174139384.1">
    <property type="nucleotide sequence ID" value="NZ_JABUFE010000011.1"/>
</dbReference>
<protein>
    <submittedName>
        <fullName evidence="6">Cytochrome c-550 PedF</fullName>
    </submittedName>
</protein>
<dbReference type="NCBIfam" id="TIGR04494">
    <property type="entry name" value="c550_PedF"/>
    <property type="match status" value="1"/>
</dbReference>
<proteinExistence type="predicted"/>
<organism evidence="6 7">
    <name type="scientific">Parasulfitobacter algicola</name>
    <dbReference type="NCBI Taxonomy" id="2614809"/>
    <lineage>
        <taxon>Bacteria</taxon>
        <taxon>Pseudomonadati</taxon>
        <taxon>Pseudomonadota</taxon>
        <taxon>Alphaproteobacteria</taxon>
        <taxon>Rhodobacterales</taxon>
        <taxon>Roseobacteraceae</taxon>
        <taxon>Parasulfitobacter</taxon>
    </lineage>
</organism>
<dbReference type="InterPro" id="IPR030991">
    <property type="entry name" value="c550_proteobact"/>
</dbReference>
<dbReference type="PROSITE" id="PS51007">
    <property type="entry name" value="CYTC"/>
    <property type="match status" value="1"/>
</dbReference>